<dbReference type="InterPro" id="IPR018044">
    <property type="entry name" value="Peptidase_S11"/>
</dbReference>
<dbReference type="GO" id="GO:0008360">
    <property type="term" value="P:regulation of cell shape"/>
    <property type="evidence" value="ECO:0007669"/>
    <property type="project" value="UniProtKB-KW"/>
</dbReference>
<evidence type="ECO:0000256" key="4">
    <source>
        <dbReference type="ARBA" id="ARBA00022960"/>
    </source>
</evidence>
<dbReference type="CDD" id="cd00118">
    <property type="entry name" value="LysM"/>
    <property type="match status" value="1"/>
</dbReference>
<sequence>MKIANNTNGFVTFQLTALLIMPGLMLSGFYTPASHAAVYTSLAAVSSSNKRISYKTRKQLISYKVRKGDTVYSIARNFRVKVSQVRRWNSLRRNRIATGQRLRLYVSIRSRRYRRPIRSRSRHKARKYATKRSRSRSKSRSRSRSRSRISSRMRSNSRSKRYMNPNRLRLRSRSAAVVDLRDGVVLYGKSMHKKRQIASLTKLMTAMVVLDARLQLSKRIRVTSADKDWLRFSRSRLRVGTVLRRKDLLYMALSASENRATHALARTFPGGKRAFIRAMNRKARELKMNSTRFSDASGLSNGNVSTARDLVRMVRAAYDYPVIRRMTTSKRGWIRNQRTGRIIQFRNTNRLVRRSSWDINISKTGFINEAGYCLVMHANINKRPVVIVLLKSSGRHSKFGDANRIRRWITKGDLKRRARKRSPSSSARKYRLSRRL</sequence>
<dbReference type="InterPro" id="IPR036779">
    <property type="entry name" value="LysM_dom_sf"/>
</dbReference>
<dbReference type="PRINTS" id="PR00725">
    <property type="entry name" value="DADACBPTASE1"/>
</dbReference>
<dbReference type="GO" id="GO:0006508">
    <property type="term" value="P:proteolysis"/>
    <property type="evidence" value="ECO:0007669"/>
    <property type="project" value="InterPro"/>
</dbReference>
<dbReference type="SUPFAM" id="SSF54106">
    <property type="entry name" value="LysM domain"/>
    <property type="match status" value="1"/>
</dbReference>
<keyword evidence="5" id="KW-0573">Peptidoglycan synthesis</keyword>
<dbReference type="SMART" id="SM00257">
    <property type="entry name" value="LysM"/>
    <property type="match status" value="1"/>
</dbReference>
<dbReference type="PANTHER" id="PTHR21581:SF26">
    <property type="entry name" value="D-ALANYL-D-ALANINE ENDOPEPTIDASE"/>
    <property type="match status" value="1"/>
</dbReference>
<evidence type="ECO:0000256" key="1">
    <source>
        <dbReference type="ARBA" id="ARBA00007164"/>
    </source>
</evidence>
<evidence type="ECO:0000256" key="3">
    <source>
        <dbReference type="ARBA" id="ARBA00022801"/>
    </source>
</evidence>
<feature type="compositionally biased region" description="Basic residues" evidence="7">
    <location>
        <begin position="115"/>
        <end position="161"/>
    </location>
</feature>
<keyword evidence="2" id="KW-0732">Signal</keyword>
<evidence type="ECO:0000256" key="6">
    <source>
        <dbReference type="ARBA" id="ARBA00023316"/>
    </source>
</evidence>
<dbReference type="GO" id="GO:0009002">
    <property type="term" value="F:serine-type D-Ala-D-Ala carboxypeptidase activity"/>
    <property type="evidence" value="ECO:0007669"/>
    <property type="project" value="InterPro"/>
</dbReference>
<evidence type="ECO:0000256" key="5">
    <source>
        <dbReference type="ARBA" id="ARBA00022984"/>
    </source>
</evidence>
<feature type="region of interest" description="Disordered" evidence="7">
    <location>
        <begin position="413"/>
        <end position="436"/>
    </location>
</feature>
<dbReference type="PROSITE" id="PS51782">
    <property type="entry name" value="LYSM"/>
    <property type="match status" value="1"/>
</dbReference>
<dbReference type="Pfam" id="PF01476">
    <property type="entry name" value="LysM"/>
    <property type="match status" value="1"/>
</dbReference>
<proteinExistence type="inferred from homology"/>
<evidence type="ECO:0000256" key="7">
    <source>
        <dbReference type="SAM" id="MobiDB-lite"/>
    </source>
</evidence>
<organism evidence="9">
    <name type="scientific">hydrothermal vent metagenome</name>
    <dbReference type="NCBI Taxonomy" id="652676"/>
    <lineage>
        <taxon>unclassified sequences</taxon>
        <taxon>metagenomes</taxon>
        <taxon>ecological metagenomes</taxon>
    </lineage>
</organism>
<evidence type="ECO:0000313" key="9">
    <source>
        <dbReference type="EMBL" id="VAW70891.1"/>
    </source>
</evidence>
<keyword evidence="6" id="KW-0961">Cell wall biogenesis/degradation</keyword>
<dbReference type="AlphaFoldDB" id="A0A3B0XTN9"/>
<dbReference type="Gene3D" id="3.40.710.10">
    <property type="entry name" value="DD-peptidase/beta-lactamase superfamily"/>
    <property type="match status" value="1"/>
</dbReference>
<dbReference type="GO" id="GO:0009252">
    <property type="term" value="P:peptidoglycan biosynthetic process"/>
    <property type="evidence" value="ECO:0007669"/>
    <property type="project" value="UniProtKB-KW"/>
</dbReference>
<evidence type="ECO:0000256" key="2">
    <source>
        <dbReference type="ARBA" id="ARBA00022729"/>
    </source>
</evidence>
<dbReference type="InterPro" id="IPR018392">
    <property type="entry name" value="LysM"/>
</dbReference>
<dbReference type="Gene3D" id="3.10.350.10">
    <property type="entry name" value="LysM domain"/>
    <property type="match status" value="1"/>
</dbReference>
<gene>
    <name evidence="9" type="ORF">MNBD_GAMMA12-338</name>
</gene>
<feature type="region of interest" description="Disordered" evidence="7">
    <location>
        <begin position="115"/>
        <end position="167"/>
    </location>
</feature>
<feature type="domain" description="LysM" evidence="8">
    <location>
        <begin position="61"/>
        <end position="104"/>
    </location>
</feature>
<accession>A0A3B0XTN9</accession>
<dbReference type="Pfam" id="PF00768">
    <property type="entry name" value="Peptidase_S11"/>
    <property type="match status" value="1"/>
</dbReference>
<dbReference type="PANTHER" id="PTHR21581">
    <property type="entry name" value="D-ALANYL-D-ALANINE CARBOXYPEPTIDASE"/>
    <property type="match status" value="1"/>
</dbReference>
<keyword evidence="4" id="KW-0133">Cell shape</keyword>
<reference evidence="9" key="1">
    <citation type="submission" date="2018-06" db="EMBL/GenBank/DDBJ databases">
        <authorList>
            <person name="Zhirakovskaya E."/>
        </authorList>
    </citation>
    <scope>NUCLEOTIDE SEQUENCE</scope>
</reference>
<dbReference type="SUPFAM" id="SSF56601">
    <property type="entry name" value="beta-lactamase/transpeptidase-like"/>
    <property type="match status" value="1"/>
</dbReference>
<dbReference type="EMBL" id="UOFL01000003">
    <property type="protein sequence ID" value="VAW70891.1"/>
    <property type="molecule type" value="Genomic_DNA"/>
</dbReference>
<evidence type="ECO:0000259" key="8">
    <source>
        <dbReference type="PROSITE" id="PS51782"/>
    </source>
</evidence>
<dbReference type="GO" id="GO:0071555">
    <property type="term" value="P:cell wall organization"/>
    <property type="evidence" value="ECO:0007669"/>
    <property type="project" value="UniProtKB-KW"/>
</dbReference>
<dbReference type="InterPro" id="IPR012338">
    <property type="entry name" value="Beta-lactam/transpept-like"/>
</dbReference>
<name>A0A3B0XTN9_9ZZZZ</name>
<keyword evidence="3 9" id="KW-0378">Hydrolase</keyword>
<dbReference type="EC" id="3.4.99.-" evidence="9"/>
<feature type="compositionally biased region" description="Basic residues" evidence="7">
    <location>
        <begin position="416"/>
        <end position="436"/>
    </location>
</feature>
<dbReference type="InterPro" id="IPR001967">
    <property type="entry name" value="Peptidase_S11_N"/>
</dbReference>
<protein>
    <submittedName>
        <fullName evidence="9">Murein-DD-endopeptidase</fullName>
        <ecNumber evidence="9">3.4.99.-</ecNumber>
    </submittedName>
</protein>
<comment type="similarity">
    <text evidence="1">Belongs to the peptidase S11 family.</text>
</comment>